<evidence type="ECO:0000256" key="9">
    <source>
        <dbReference type="ARBA" id="ARBA00023136"/>
    </source>
</evidence>
<feature type="transmembrane region" description="Helical" evidence="10">
    <location>
        <begin position="196"/>
        <end position="217"/>
    </location>
</feature>
<organism evidence="12">
    <name type="scientific">Klebsiella pneumoniae</name>
    <dbReference type="NCBI Taxonomy" id="573"/>
    <lineage>
        <taxon>Bacteria</taxon>
        <taxon>Pseudomonadati</taxon>
        <taxon>Pseudomonadota</taxon>
        <taxon>Gammaproteobacteria</taxon>
        <taxon>Enterobacterales</taxon>
        <taxon>Enterobacteriaceae</taxon>
        <taxon>Klebsiella/Raoultella group</taxon>
        <taxon>Klebsiella</taxon>
        <taxon>Klebsiella pneumoniae complex</taxon>
    </lineage>
</organism>
<keyword evidence="7" id="KW-0029">Amino-acid transport</keyword>
<evidence type="ECO:0000256" key="7">
    <source>
        <dbReference type="ARBA" id="ARBA00022970"/>
    </source>
</evidence>
<gene>
    <name evidence="12" type="ORF">GJJ18_25930</name>
</gene>
<dbReference type="NCBIfam" id="TIGR01726">
    <property type="entry name" value="HEQRo_perm_3TM"/>
    <property type="match status" value="1"/>
</dbReference>
<feature type="domain" description="ABC transmembrane type-1" evidence="11">
    <location>
        <begin position="22"/>
        <end position="210"/>
    </location>
</feature>
<evidence type="ECO:0000256" key="6">
    <source>
        <dbReference type="ARBA" id="ARBA00022692"/>
    </source>
</evidence>
<keyword evidence="8 10" id="KW-1133">Transmembrane helix</keyword>
<evidence type="ECO:0000259" key="11">
    <source>
        <dbReference type="PROSITE" id="PS50928"/>
    </source>
</evidence>
<proteinExistence type="inferred from homology"/>
<dbReference type="GO" id="GO:0022857">
    <property type="term" value="F:transmembrane transporter activity"/>
    <property type="evidence" value="ECO:0007669"/>
    <property type="project" value="InterPro"/>
</dbReference>
<dbReference type="GO" id="GO:0043190">
    <property type="term" value="C:ATP-binding cassette (ABC) transporter complex"/>
    <property type="evidence" value="ECO:0007669"/>
    <property type="project" value="InterPro"/>
</dbReference>
<evidence type="ECO:0000313" key="12">
    <source>
        <dbReference type="EMBL" id="MRL38819.1"/>
    </source>
</evidence>
<dbReference type="InterPro" id="IPR035906">
    <property type="entry name" value="MetI-like_sf"/>
</dbReference>
<keyword evidence="9 10" id="KW-0472">Membrane</keyword>
<dbReference type="Gene3D" id="1.10.3720.10">
    <property type="entry name" value="MetI-like"/>
    <property type="match status" value="1"/>
</dbReference>
<evidence type="ECO:0000256" key="3">
    <source>
        <dbReference type="ARBA" id="ARBA00022448"/>
    </source>
</evidence>
<keyword evidence="3 10" id="KW-0813">Transport</keyword>
<dbReference type="Pfam" id="PF00528">
    <property type="entry name" value="BPD_transp_1"/>
    <property type="match status" value="1"/>
</dbReference>
<dbReference type="InterPro" id="IPR000515">
    <property type="entry name" value="MetI-like"/>
</dbReference>
<dbReference type="EMBL" id="WJWF01000049">
    <property type="protein sequence ID" value="MRL38819.1"/>
    <property type="molecule type" value="Genomic_DNA"/>
</dbReference>
<comment type="similarity">
    <text evidence="2">Belongs to the binding-protein-dependent transport system permease family. HisMQ subfamily.</text>
</comment>
<evidence type="ECO:0000256" key="10">
    <source>
        <dbReference type="RuleBase" id="RU363032"/>
    </source>
</evidence>
<feature type="transmembrane region" description="Helical" evidence="10">
    <location>
        <begin position="138"/>
        <end position="159"/>
    </location>
</feature>
<dbReference type="InterPro" id="IPR043429">
    <property type="entry name" value="ArtM/GltK/GlnP/TcyL/YhdX-like"/>
</dbReference>
<evidence type="ECO:0000256" key="8">
    <source>
        <dbReference type="ARBA" id="ARBA00022989"/>
    </source>
</evidence>
<accession>A0A9J6S758</accession>
<evidence type="ECO:0000256" key="2">
    <source>
        <dbReference type="ARBA" id="ARBA00010072"/>
    </source>
</evidence>
<evidence type="ECO:0000256" key="4">
    <source>
        <dbReference type="ARBA" id="ARBA00022475"/>
    </source>
</evidence>
<dbReference type="PANTHER" id="PTHR30614">
    <property type="entry name" value="MEMBRANE COMPONENT OF AMINO ACID ABC TRANSPORTER"/>
    <property type="match status" value="1"/>
</dbReference>
<feature type="transmembrane region" description="Helical" evidence="10">
    <location>
        <begin position="87"/>
        <end position="110"/>
    </location>
</feature>
<dbReference type="RefSeq" id="WP_135699537.1">
    <property type="nucleotide sequence ID" value="NZ_CAXOCO010000009.1"/>
</dbReference>
<comment type="caution">
    <text evidence="12">The sequence shown here is derived from an EMBL/GenBank/DDBJ whole genome shotgun (WGS) entry which is preliminary data.</text>
</comment>
<dbReference type="GO" id="GO:0006865">
    <property type="term" value="P:amino acid transport"/>
    <property type="evidence" value="ECO:0007669"/>
    <property type="project" value="UniProtKB-KW"/>
</dbReference>
<dbReference type="PROSITE" id="PS50928">
    <property type="entry name" value="ABC_TM1"/>
    <property type="match status" value="1"/>
</dbReference>
<keyword evidence="5" id="KW-0997">Cell inner membrane</keyword>
<name>A0A9J6S758_KLEPN</name>
<feature type="transmembrane region" description="Helical" evidence="10">
    <location>
        <begin position="64"/>
        <end position="81"/>
    </location>
</feature>
<protein>
    <submittedName>
        <fullName evidence="12">ABC transporter permease subunit</fullName>
    </submittedName>
</protein>
<reference evidence="12" key="1">
    <citation type="submission" date="2019-10" db="EMBL/GenBank/DDBJ databases">
        <title>Molecular typing, antibiotic resistance determination and virulence profiling for 36 multidrug-resistant clinical Klebsiella pneumoniae isolates using second- and third-generation sequencing.</title>
        <authorList>
            <person name="Shelenkov A."/>
            <person name="Mikhaylova Y."/>
            <person name="Yanushevich Y."/>
            <person name="Samoilov A."/>
            <person name="Petrova L."/>
            <person name="Fomina V."/>
            <person name="Gusarov V."/>
            <person name="Zamyatin M."/>
            <person name="Shagin D."/>
        </authorList>
    </citation>
    <scope>NUCLEOTIDE SEQUENCE [LARGE SCALE GENOMIC DNA]</scope>
    <source>
        <strain evidence="12">CriePir115</strain>
    </source>
</reference>
<feature type="transmembrane region" description="Helical" evidence="10">
    <location>
        <begin position="165"/>
        <end position="189"/>
    </location>
</feature>
<evidence type="ECO:0000256" key="1">
    <source>
        <dbReference type="ARBA" id="ARBA00004429"/>
    </source>
</evidence>
<dbReference type="PANTHER" id="PTHR30614:SF0">
    <property type="entry name" value="L-CYSTINE TRANSPORT SYSTEM PERMEASE PROTEIN TCYL"/>
    <property type="match status" value="1"/>
</dbReference>
<dbReference type="AlphaFoldDB" id="A0A9J6S758"/>
<comment type="subcellular location">
    <subcellularLocation>
        <location evidence="1">Cell inner membrane</location>
        <topology evidence="1">Multi-pass membrane protein</topology>
    </subcellularLocation>
    <subcellularLocation>
        <location evidence="10">Cell membrane</location>
        <topology evidence="10">Multi-pass membrane protein</topology>
    </subcellularLocation>
</comment>
<keyword evidence="6 10" id="KW-0812">Transmembrane</keyword>
<sequence>MENDIISWVFVKELLPLLGQAALISVYISLASFCAALVIGGALLAMRRASCRMLRIVSSNIVEFFRLTPLLIHVYILFYILPNVGIVLNPIATGIVALGIYHGAFVSEIYRAALDGMPKGQWDALGALRFSYFDGMRLVILPQLFPLLLVVLGNCFIFILKDTAILAAISVPELMFVANQAGSAVFRYIEPMTMAALLYLIMSLVLAVGIAVAGRYFPVQKSYHSY</sequence>
<dbReference type="CDD" id="cd06261">
    <property type="entry name" value="TM_PBP2"/>
    <property type="match status" value="1"/>
</dbReference>
<dbReference type="SUPFAM" id="SSF161098">
    <property type="entry name" value="MetI-like"/>
    <property type="match status" value="1"/>
</dbReference>
<keyword evidence="4" id="KW-1003">Cell membrane</keyword>
<evidence type="ECO:0000256" key="5">
    <source>
        <dbReference type="ARBA" id="ARBA00022519"/>
    </source>
</evidence>
<feature type="transmembrane region" description="Helical" evidence="10">
    <location>
        <begin position="20"/>
        <end position="44"/>
    </location>
</feature>
<dbReference type="InterPro" id="IPR010065">
    <property type="entry name" value="AA_ABC_transptr_permease_3TM"/>
</dbReference>